<dbReference type="EMBL" id="WQRF01000011">
    <property type="protein sequence ID" value="MVT00860.1"/>
    <property type="molecule type" value="Genomic_DNA"/>
</dbReference>
<reference evidence="1 2" key="1">
    <citation type="submission" date="2019-12" db="EMBL/GenBank/DDBJ databases">
        <title>Devosia maris sp. nov., isolated from the deep seawater.</title>
        <authorList>
            <person name="Liu Y."/>
        </authorList>
    </citation>
    <scope>NUCLEOTIDE SEQUENCE [LARGE SCALE GENOMIC DNA]</scope>
    <source>
        <strain evidence="1 2">L53-10-65</strain>
    </source>
</reference>
<keyword evidence="2" id="KW-1185">Reference proteome</keyword>
<dbReference type="Proteomes" id="UP000438106">
    <property type="component" value="Unassembled WGS sequence"/>
</dbReference>
<accession>A0A7X3FUB2</accession>
<name>A0A7X3FUB2_9HYPH</name>
<dbReference type="AlphaFoldDB" id="A0A7X3FUB2"/>
<proteinExistence type="predicted"/>
<gene>
    <name evidence="1" type="ORF">GO014_17720</name>
</gene>
<evidence type="ECO:0000313" key="1">
    <source>
        <dbReference type="EMBL" id="MVT00860.1"/>
    </source>
</evidence>
<protein>
    <submittedName>
        <fullName evidence="1">Siderophore ferric iron reductase</fullName>
    </submittedName>
</protein>
<organism evidence="1 2">
    <name type="scientific">Devosia marina</name>
    <dbReference type="NCBI Taxonomy" id="2683198"/>
    <lineage>
        <taxon>Bacteria</taxon>
        <taxon>Pseudomonadati</taxon>
        <taxon>Pseudomonadota</taxon>
        <taxon>Alphaproteobacteria</taxon>
        <taxon>Hyphomicrobiales</taxon>
        <taxon>Devosiaceae</taxon>
        <taxon>Devosia</taxon>
    </lineage>
</organism>
<sequence>MPHLTSRNYLFAQNADDVALTRFIALAGSATGFLKGAPGGPLPGWHCPGQDNRAFLEGLHERLAASFPEAGQPFHAVRLWTNLMWQPAYLSVIAVHLHGALPAVTTLAQARQNLDVNGYRLTAGPQLEGSTEELIAKAGRDLRAMGDSVLAEINGVTKLKQTPALRLLADRMLGLMVRLKHFRPEISIAEQYRYCDLWLSAMGLEGQGGLETLDLPNGQQVAIMARKGCCLDYLAFPERFCASCPKLSDDERRERERTNILAELEVQAQSNASSA</sequence>
<evidence type="ECO:0000313" key="2">
    <source>
        <dbReference type="Proteomes" id="UP000438106"/>
    </source>
</evidence>
<dbReference type="InterPro" id="IPR023998">
    <property type="entry name" value="FCR-like"/>
</dbReference>
<dbReference type="NCBIfam" id="TIGR03950">
    <property type="entry name" value="sidero_Fe_reduc"/>
    <property type="match status" value="1"/>
</dbReference>
<comment type="caution">
    <text evidence="1">The sequence shown here is derived from an EMBL/GenBank/DDBJ whole genome shotgun (WGS) entry which is preliminary data.</text>
</comment>